<evidence type="ECO:0000259" key="3">
    <source>
        <dbReference type="PROSITE" id="PS50983"/>
    </source>
</evidence>
<dbReference type="SUPFAM" id="SSF53807">
    <property type="entry name" value="Helical backbone' metal receptor"/>
    <property type="match status" value="1"/>
</dbReference>
<evidence type="ECO:0000313" key="6">
    <source>
        <dbReference type="Proteomes" id="UP001226160"/>
    </source>
</evidence>
<keyword evidence="2" id="KW-0732">Signal</keyword>
<evidence type="ECO:0000256" key="2">
    <source>
        <dbReference type="SAM" id="SignalP"/>
    </source>
</evidence>
<evidence type="ECO:0000313" key="4">
    <source>
        <dbReference type="EMBL" id="MDK4301663.1"/>
    </source>
</evidence>
<dbReference type="RefSeq" id="WP_049149410.1">
    <property type="nucleotide sequence ID" value="NZ_CP091865.1"/>
</dbReference>
<dbReference type="EMBL" id="JASNVP010000014">
    <property type="protein sequence ID" value="MDK4327013.1"/>
    <property type="molecule type" value="Genomic_DNA"/>
</dbReference>
<dbReference type="Proteomes" id="UP001226160">
    <property type="component" value="Unassembled WGS sequence"/>
</dbReference>
<dbReference type="Proteomes" id="UP001243856">
    <property type="component" value="Unassembled WGS sequence"/>
</dbReference>
<evidence type="ECO:0000313" key="7">
    <source>
        <dbReference type="Proteomes" id="UP001243856"/>
    </source>
</evidence>
<sequence>MKKLAQKKFAPLLIAPLILAGCSAAETEDTAISLQNCGRTVTLEAPPERVVLQGPTSVPTLQRLGVLDRVVAKAGDYPEEYFDDETNAALEKIPSLTSRQDATGHLELSKEAIMAEEPDLIIGQSETVNPETTIETALVQEPGFCGEVKNASFDDVYDHIDLYGTLFAKEEEAQKIKDEVAADLEKIGSDVGKGKTVAVLYPGIEGASTYAYGKDSMSNPIVEAMGLKNVFGDVDDRVFEISAEQLVAKNPDVILLLHSGQDGVKEAVTSLAGADTVTAVKEDKMLSMLLAFAEPPSPLAIDGVEQLKKFLSDN</sequence>
<protein>
    <submittedName>
        <fullName evidence="5">ABC transporter substrate-binding protein</fullName>
    </submittedName>
</protein>
<accession>A0AAP4BW18</accession>
<dbReference type="InterPro" id="IPR002491">
    <property type="entry name" value="ABC_transptr_periplasmic_BD"/>
</dbReference>
<keyword evidence="7" id="KW-1185">Reference proteome</keyword>
<dbReference type="AlphaFoldDB" id="A0AAP4BW18"/>
<organism evidence="5 6">
    <name type="scientific">Corynebacterium propinquum</name>
    <dbReference type="NCBI Taxonomy" id="43769"/>
    <lineage>
        <taxon>Bacteria</taxon>
        <taxon>Bacillati</taxon>
        <taxon>Actinomycetota</taxon>
        <taxon>Actinomycetes</taxon>
        <taxon>Mycobacteriales</taxon>
        <taxon>Corynebacteriaceae</taxon>
        <taxon>Corynebacterium</taxon>
    </lineage>
</organism>
<evidence type="ECO:0000256" key="1">
    <source>
        <dbReference type="ARBA" id="ARBA00008814"/>
    </source>
</evidence>
<comment type="caution">
    <text evidence="5">The sequence shown here is derived from an EMBL/GenBank/DDBJ whole genome shotgun (WGS) entry which is preliminary data.</text>
</comment>
<dbReference type="Pfam" id="PF01497">
    <property type="entry name" value="Peripla_BP_2"/>
    <property type="match status" value="1"/>
</dbReference>
<comment type="similarity">
    <text evidence="1">Belongs to the bacterial solute-binding protein 8 family.</text>
</comment>
<dbReference type="PROSITE" id="PS51257">
    <property type="entry name" value="PROKAR_LIPOPROTEIN"/>
    <property type="match status" value="1"/>
</dbReference>
<proteinExistence type="inferred from homology"/>
<dbReference type="Gene3D" id="3.40.50.1980">
    <property type="entry name" value="Nitrogenase molybdenum iron protein domain"/>
    <property type="match status" value="2"/>
</dbReference>
<dbReference type="InterPro" id="IPR050902">
    <property type="entry name" value="ABC_Transporter_SBP"/>
</dbReference>
<evidence type="ECO:0000313" key="5">
    <source>
        <dbReference type="EMBL" id="MDK4327013.1"/>
    </source>
</evidence>
<dbReference type="PANTHER" id="PTHR30535:SF7">
    <property type="entry name" value="IRON(III) DICITRATE-BINDING PROTEIN"/>
    <property type="match status" value="1"/>
</dbReference>
<feature type="chain" id="PRO_5042822837" evidence="2">
    <location>
        <begin position="26"/>
        <end position="314"/>
    </location>
</feature>
<dbReference type="PROSITE" id="PS50983">
    <property type="entry name" value="FE_B12_PBP"/>
    <property type="match status" value="1"/>
</dbReference>
<dbReference type="PANTHER" id="PTHR30535">
    <property type="entry name" value="VITAMIN B12-BINDING PROTEIN"/>
    <property type="match status" value="1"/>
</dbReference>
<dbReference type="EMBL" id="JASNVK010000027">
    <property type="protein sequence ID" value="MDK4301663.1"/>
    <property type="molecule type" value="Genomic_DNA"/>
</dbReference>
<name>A0AAP4BW18_9CORY</name>
<gene>
    <name evidence="4" type="ORF">QPX45_10560</name>
    <name evidence="5" type="ORF">QPX54_10930</name>
</gene>
<feature type="domain" description="Fe/B12 periplasmic-binding" evidence="3">
    <location>
        <begin position="49"/>
        <end position="314"/>
    </location>
</feature>
<feature type="signal peptide" evidence="2">
    <location>
        <begin position="1"/>
        <end position="25"/>
    </location>
</feature>
<reference evidence="5 7" key="1">
    <citation type="submission" date="2023-05" db="EMBL/GenBank/DDBJ databases">
        <title>Metabolic capabilities are highly conserved among human nasal-associated Corynebacterium species in pangenomic analyses.</title>
        <authorList>
            <person name="Tran T.H."/>
            <person name="Roberts A.Q."/>
            <person name="Escapa I.F."/>
            <person name="Gao W."/>
            <person name="Conlan S."/>
            <person name="Kong H."/>
            <person name="Segre J.A."/>
            <person name="Kelly M.S."/>
            <person name="Lemon K.P."/>
        </authorList>
    </citation>
    <scope>NUCLEOTIDE SEQUENCE</scope>
    <source>
        <strain evidence="5">KPL2654</strain>
        <strain evidence="4 7">KPL2811</strain>
    </source>
</reference>